<evidence type="ECO:0008006" key="7">
    <source>
        <dbReference type="Google" id="ProtNLM"/>
    </source>
</evidence>
<evidence type="ECO:0000313" key="5">
    <source>
        <dbReference type="EMBL" id="KAG9354507.1"/>
    </source>
</evidence>
<comment type="caution">
    <text evidence="5">The sequence shown here is derived from an EMBL/GenBank/DDBJ whole genome shotgun (WGS) entry which is preliminary data.</text>
</comment>
<feature type="region of interest" description="Disordered" evidence="4">
    <location>
        <begin position="1065"/>
        <end position="1085"/>
    </location>
</feature>
<feature type="compositionally biased region" description="Polar residues" evidence="4">
    <location>
        <begin position="1"/>
        <end position="10"/>
    </location>
</feature>
<feature type="compositionally biased region" description="Low complexity" evidence="4">
    <location>
        <begin position="2227"/>
        <end position="2243"/>
    </location>
</feature>
<feature type="region of interest" description="Disordered" evidence="4">
    <location>
        <begin position="1"/>
        <end position="80"/>
    </location>
</feature>
<organism evidence="5 6">
    <name type="scientific">Albula glossodonta</name>
    <name type="common">roundjaw bonefish</name>
    <dbReference type="NCBI Taxonomy" id="121402"/>
    <lineage>
        <taxon>Eukaryota</taxon>
        <taxon>Metazoa</taxon>
        <taxon>Chordata</taxon>
        <taxon>Craniata</taxon>
        <taxon>Vertebrata</taxon>
        <taxon>Euteleostomi</taxon>
        <taxon>Actinopterygii</taxon>
        <taxon>Neopterygii</taxon>
        <taxon>Teleostei</taxon>
        <taxon>Albuliformes</taxon>
        <taxon>Albulidae</taxon>
        <taxon>Albula</taxon>
    </lineage>
</organism>
<dbReference type="PROSITE" id="PS51450">
    <property type="entry name" value="LRR"/>
    <property type="match status" value="4"/>
</dbReference>
<dbReference type="PANTHER" id="PTHR45973:SF36">
    <property type="entry name" value="CENTRIOLIN"/>
    <property type="match status" value="1"/>
</dbReference>
<keyword evidence="3" id="KW-0175">Coiled coil</keyword>
<keyword evidence="1" id="KW-0433">Leucine-rich repeat</keyword>
<feature type="coiled-coil region" evidence="3">
    <location>
        <begin position="436"/>
        <end position="529"/>
    </location>
</feature>
<feature type="coiled-coil region" evidence="3">
    <location>
        <begin position="1903"/>
        <end position="2081"/>
    </location>
</feature>
<keyword evidence="2" id="KW-0677">Repeat</keyword>
<feature type="compositionally biased region" description="Basic and acidic residues" evidence="4">
    <location>
        <begin position="1223"/>
        <end position="1236"/>
    </location>
</feature>
<feature type="coiled-coil region" evidence="3">
    <location>
        <begin position="864"/>
        <end position="965"/>
    </location>
</feature>
<evidence type="ECO:0000256" key="3">
    <source>
        <dbReference type="SAM" id="Coils"/>
    </source>
</evidence>
<feature type="coiled-coil region" evidence="3">
    <location>
        <begin position="2144"/>
        <end position="2197"/>
    </location>
</feature>
<feature type="coiled-coil region" evidence="3">
    <location>
        <begin position="577"/>
        <end position="815"/>
    </location>
</feature>
<dbReference type="EMBL" id="JAFBMS010000002">
    <property type="protein sequence ID" value="KAG9354507.1"/>
    <property type="molecule type" value="Genomic_DNA"/>
</dbReference>
<feature type="coiled-coil region" evidence="3">
    <location>
        <begin position="267"/>
        <end position="343"/>
    </location>
</feature>
<dbReference type="SMART" id="SM00369">
    <property type="entry name" value="LRR_TYP"/>
    <property type="match status" value="4"/>
</dbReference>
<dbReference type="Proteomes" id="UP000824540">
    <property type="component" value="Unassembled WGS sequence"/>
</dbReference>
<proteinExistence type="predicted"/>
<feature type="compositionally biased region" description="Basic and acidic residues" evidence="4">
    <location>
        <begin position="68"/>
        <end position="80"/>
    </location>
</feature>
<feature type="coiled-coil region" evidence="3">
    <location>
        <begin position="1343"/>
        <end position="1377"/>
    </location>
</feature>
<dbReference type="InterPro" id="IPR032675">
    <property type="entry name" value="LRR_dom_sf"/>
</dbReference>
<feature type="compositionally biased region" description="Polar residues" evidence="4">
    <location>
        <begin position="43"/>
        <end position="59"/>
    </location>
</feature>
<dbReference type="Gene3D" id="3.80.10.10">
    <property type="entry name" value="Ribonuclease Inhibitor"/>
    <property type="match status" value="2"/>
</dbReference>
<dbReference type="PANTHER" id="PTHR45973">
    <property type="entry name" value="PROTEIN PHOSPHATASE 1 REGULATORY SUBUNIT SDS22-RELATED"/>
    <property type="match status" value="1"/>
</dbReference>
<dbReference type="OrthoDB" id="433501at2759"/>
<dbReference type="Pfam" id="PF14580">
    <property type="entry name" value="LRR_9"/>
    <property type="match status" value="1"/>
</dbReference>
<evidence type="ECO:0000313" key="6">
    <source>
        <dbReference type="Proteomes" id="UP000824540"/>
    </source>
</evidence>
<protein>
    <recommendedName>
        <fullName evidence="7">Centriolin</fullName>
    </recommendedName>
</protein>
<evidence type="ECO:0000256" key="4">
    <source>
        <dbReference type="SAM" id="MobiDB-lite"/>
    </source>
</evidence>
<gene>
    <name evidence="5" type="ORF">JZ751_001217</name>
</gene>
<sequence>MKKVASQTPGRGTRDACRTLSPGLPHSKPCSRTPSPTHGPRASASQPRLGSSLQLSMTEDGSEDSADGEPHSDNDEKRSPGIRYITEELIKRLTKQDNLAFVRSLNLSLAKSGGKKFKFIENLEKCERLQVLNLSHNLIEKIEKLGKLYRLRELHLAHNRIRKIEGLEYMVSLQHLNLAGNNIEHLPLWLAKKLRSLHTLNLQRNNICSLHEISKLKPLKNLTELLLCENPVSNLPHCRLFLVFHLRALERLDGQIITQEEREMAYQRFHMEEVERLEQELEAQLGEMESLREEQTIALQELEQQEALNRKLQCQSQEQQHSRAELERELETKNQLLKQKTMELTRACQKQYELEQELAFHKIDAKFEPLPYYPDQELELEGPLPGESPYIGKARHKRNALTVESVEPEGQWQATLGHMDIDGGGSPAPMGFSSAHAHAEERLKQLQWEIENAEQQVLRASSELQQLEEAISQKRITEAEKEQLRQQLRRKICLLQELRGEAQELQGQLDRTRGQMSHTQGELDQLQDLLDSLDPSDPKYGFTLIGLEDCFLCCDSKSEGLDRGRGERERTHVKAQVSSKTQQLDIMSKKYRELESRLDDMLTRIATETEEIKDLEQQLTDGQIAANEALKQDLEGVIAGLQEYLHGVKCQARHAQAECHQLQRERDTLQRRLRESEEHCSQLEIVAMDAENAREEVSQLEQELDRLRDSQGQISAYEAELEAQLKQRDTKAGKLQEELGRLRRLSQMEQSALQAELEKERQAKENALVQVQLISERQQESERMLEQVPTLQEECSLLREQLSAVQGELKEARDSMLSPQEVAQRLEDLRRSINSGLGEVRVHGEGDALGHSLVQLQQELCRVMSAAQTKRDKEHNRQERLTQEMAALRDKLRHAQEDYRAVCESAAHARVAAERQEREGELELQRLKEGLQELQELQSLTEQRLQVAEDERDRLVAELEDRDHQMKVEDTRTRQQLHSLDEEMRGLKRSMASADKVAAQQLTVAKDQLHSLHGTVRKINQERAEDVAELEGFRMEAAAVAQDLARAEAEIQLLQKLLRDREQQLHEEDGVQGVPSSSDQQQEMERLNRALDRQQAQTKRLWEQLARAREGNRGNLEELVEEIGALRDTLAQQSSFVSNLGDSHRTRGCWYYFPSPPNPPSVGSQGTRDSGLGSQYPPSPERGCHTARRGRKERVEQAQAAPTTGGYWMYSPLSLRRSRTHRGRGDSRDSGGDSDGHSNASGRLFTAPPGCAIYTLLPDGSDLPHGTVITPPSTAGLSVSPGTVIYGPPSGGAPLLYGPAPANFSTPLLPAEVLHCNVPRHQEMEKELTQLQKGREYSLSGDVHRLQDQRVELEQELQELRRAISRLRRRREALAGSGSSLAEEVQQSLWQQDEVLKEVECVEQTLLHRRAELREADRLLLEAESKLKDTKVKARETLQRYSEAQQRVGDMERELEELERRAQNSATQLVEANLQLRTLQEEVQELQRHRAEQVQTLQEVEEVVESRDAEFQDLNNKVQAATERLEDLRQAQCREARHMETLRDAESLLEQRRSEMDSLNAEIAKQQEEVRVLDRKLGNQHEEERFLRESLEQRRRTLADVLKHGEEEAQDLRRHIKELQADMETLSAQKGELESQVGERKAWVNQLKQEAENEEHVLQSTLAQISKHKAELKHVLEMIQLESSELQGVKLQHEQRLDQLEQSQESLLQVRVELERLTHVAQLQKGEGERQRQQLEQERAELEALRLEAGGLREKAEAQGRDRAVLEEQCRNLEARRCHAERCLAAAEEGARTAEVALSRLEAELGQMRQYHKHARSVMQEMSRDTATAQKQLEEKRQELKGLQESLSVTRQQLEQVEEDIRAASKRHEELLEKQCRQEEELKKGVERICEGQRQGVELELELGERQTELQQQEKSLQALQQDALDTEELQAQTLQKLQAQLQAVEDALTVRGAQLEQVTARLSRAEEQERLGQKVSAQTEEMENLREELAECREEVRCLQEVLLKERKSAERRLVTLRARGEAQQEQMEVEQVRLQRELVVLDQTARENHQQARELQEELNSVSQELLALKDKLRSYEEGETRRQGIREAMRSLRSDVKAEIRELEMPLDDVSDTDSHKESYALFSPSARRVAFNTKDEQWRGEALREKLRQQEDHLKAQLRRRMWSQEEALSQRRQQTEGSLQGLRRRVDRLDKLLSSSTDSLMLSHSEPPLKHGRPDVSETGRSSASPSHSCSSDPSCSPVRLDPSLPEKDQGNL</sequence>
<feature type="region of interest" description="Disordered" evidence="4">
    <location>
        <begin position="1155"/>
        <end position="1244"/>
    </location>
</feature>
<dbReference type="Gene3D" id="1.20.5.170">
    <property type="match status" value="1"/>
</dbReference>
<keyword evidence="6" id="KW-1185">Reference proteome</keyword>
<accession>A0A8T2PSW8</accession>
<reference evidence="5" key="1">
    <citation type="thesis" date="2021" institute="BYU ScholarsArchive" country="Provo, UT, USA">
        <title>Applications of and Algorithms for Genome Assembly and Genomic Analyses with an Emphasis on Marine Teleosts.</title>
        <authorList>
            <person name="Pickett B.D."/>
        </authorList>
    </citation>
    <scope>NUCLEOTIDE SEQUENCE</scope>
    <source>
        <strain evidence="5">HI-2016</strain>
    </source>
</reference>
<dbReference type="SUPFAM" id="SSF52075">
    <property type="entry name" value="Outer arm dynein light chain 1"/>
    <property type="match status" value="1"/>
</dbReference>
<dbReference type="InterPro" id="IPR001611">
    <property type="entry name" value="Leu-rich_rpt"/>
</dbReference>
<dbReference type="SMART" id="SM00365">
    <property type="entry name" value="LRR_SD22"/>
    <property type="match status" value="2"/>
</dbReference>
<feature type="coiled-coil region" evidence="3">
    <location>
        <begin position="1413"/>
        <end position="1874"/>
    </location>
</feature>
<evidence type="ECO:0000256" key="2">
    <source>
        <dbReference type="ARBA" id="ARBA00022737"/>
    </source>
</evidence>
<evidence type="ECO:0000256" key="1">
    <source>
        <dbReference type="ARBA" id="ARBA00022614"/>
    </source>
</evidence>
<name>A0A8T2PSW8_9TELE</name>
<dbReference type="InterPro" id="IPR050576">
    <property type="entry name" value="Cilia_flagella_integrity"/>
</dbReference>
<feature type="region of interest" description="Disordered" evidence="4">
    <location>
        <begin position="2202"/>
        <end position="2258"/>
    </location>
</feature>
<dbReference type="InterPro" id="IPR003591">
    <property type="entry name" value="Leu-rich_rpt_typical-subtyp"/>
</dbReference>
<feature type="compositionally biased region" description="Basic and acidic residues" evidence="4">
    <location>
        <begin position="2212"/>
        <end position="2223"/>
    </location>
</feature>